<accession>A0ABR0MZI0</accession>
<dbReference type="EMBL" id="JARKNE010000011">
    <property type="protein sequence ID" value="KAK5783714.1"/>
    <property type="molecule type" value="Genomic_DNA"/>
</dbReference>
<proteinExistence type="predicted"/>
<name>A0ABR0MZI0_GOSAR</name>
<dbReference type="InterPro" id="IPR026960">
    <property type="entry name" value="RVT-Znf"/>
</dbReference>
<comment type="caution">
    <text evidence="2">The sequence shown here is derived from an EMBL/GenBank/DDBJ whole genome shotgun (WGS) entry which is preliminary data.</text>
</comment>
<feature type="domain" description="Reverse transcriptase zinc-binding" evidence="1">
    <location>
        <begin position="56"/>
        <end position="147"/>
    </location>
</feature>
<protein>
    <recommendedName>
        <fullName evidence="1">Reverse transcriptase zinc-binding domain-containing protein</fullName>
    </recommendedName>
</protein>
<organism evidence="2 3">
    <name type="scientific">Gossypium arboreum</name>
    <name type="common">Tree cotton</name>
    <name type="synonym">Gossypium nanking</name>
    <dbReference type="NCBI Taxonomy" id="29729"/>
    <lineage>
        <taxon>Eukaryota</taxon>
        <taxon>Viridiplantae</taxon>
        <taxon>Streptophyta</taxon>
        <taxon>Embryophyta</taxon>
        <taxon>Tracheophyta</taxon>
        <taxon>Spermatophyta</taxon>
        <taxon>Magnoliopsida</taxon>
        <taxon>eudicotyledons</taxon>
        <taxon>Gunneridae</taxon>
        <taxon>Pentapetalae</taxon>
        <taxon>rosids</taxon>
        <taxon>malvids</taxon>
        <taxon>Malvales</taxon>
        <taxon>Malvaceae</taxon>
        <taxon>Malvoideae</taxon>
        <taxon>Gossypium</taxon>
    </lineage>
</organism>
<dbReference type="Pfam" id="PF13966">
    <property type="entry name" value="zf-RVT"/>
    <property type="match status" value="1"/>
</dbReference>
<keyword evidence="3" id="KW-1185">Reference proteome</keyword>
<evidence type="ECO:0000259" key="1">
    <source>
        <dbReference type="Pfam" id="PF13966"/>
    </source>
</evidence>
<dbReference type="Proteomes" id="UP001358586">
    <property type="component" value="Chromosome 11"/>
</dbReference>
<sequence length="190" mass="22156">MDKVSELIDQSTKTWKLDLISSRFTPLEVKTICCIPLLVYTSGDKLVWFADNSDMYTVRSGYRCLINLHINDSMDTDYTDFYKKIWGLNLSPKIRIAIWRFTKEFIPTTVNLFNRRINQSPICFSCGEVPKNFMHTLLICGLAKNVWQSIGVDWSNVNVNMDFYTWLKLVFQNSRHDFSEIAATAAWALW</sequence>
<gene>
    <name evidence="2" type="ORF">PVK06_038227</name>
</gene>
<evidence type="ECO:0000313" key="3">
    <source>
        <dbReference type="Proteomes" id="UP001358586"/>
    </source>
</evidence>
<reference evidence="2 3" key="1">
    <citation type="submission" date="2023-03" db="EMBL/GenBank/DDBJ databases">
        <title>WGS of Gossypium arboreum.</title>
        <authorList>
            <person name="Yu D."/>
        </authorList>
    </citation>
    <scope>NUCLEOTIDE SEQUENCE [LARGE SCALE GENOMIC DNA]</scope>
    <source>
        <tissue evidence="2">Leaf</tissue>
    </source>
</reference>
<evidence type="ECO:0000313" key="2">
    <source>
        <dbReference type="EMBL" id="KAK5783714.1"/>
    </source>
</evidence>